<dbReference type="RefSeq" id="WP_092423460.1">
    <property type="nucleotide sequence ID" value="NZ_FNCL01000004.1"/>
</dbReference>
<evidence type="ECO:0000313" key="3">
    <source>
        <dbReference type="Proteomes" id="UP000199392"/>
    </source>
</evidence>
<keyword evidence="3" id="KW-1185">Reference proteome</keyword>
<name>A0A1I6S332_9RHOB</name>
<protein>
    <submittedName>
        <fullName evidence="2">Uncharacterized conserved protein YjiS, DUF1127 family</fullName>
    </submittedName>
</protein>
<dbReference type="InterPro" id="IPR009506">
    <property type="entry name" value="YjiS-like"/>
</dbReference>
<evidence type="ECO:0000259" key="1">
    <source>
        <dbReference type="Pfam" id="PF06568"/>
    </source>
</evidence>
<dbReference type="STRING" id="311180.SAMN04488050_10493"/>
<gene>
    <name evidence="2" type="ORF">SAMN04488050_10493</name>
</gene>
<reference evidence="3" key="1">
    <citation type="submission" date="2016-10" db="EMBL/GenBank/DDBJ databases">
        <authorList>
            <person name="Varghese N."/>
            <person name="Submissions S."/>
        </authorList>
    </citation>
    <scope>NUCLEOTIDE SEQUENCE [LARGE SCALE GENOMIC DNA]</scope>
    <source>
        <strain evidence="3">DSM 26894</strain>
    </source>
</reference>
<organism evidence="2 3">
    <name type="scientific">Alloyangia pacifica</name>
    <dbReference type="NCBI Taxonomy" id="311180"/>
    <lineage>
        <taxon>Bacteria</taxon>
        <taxon>Pseudomonadati</taxon>
        <taxon>Pseudomonadota</taxon>
        <taxon>Alphaproteobacteria</taxon>
        <taxon>Rhodobacterales</taxon>
        <taxon>Roseobacteraceae</taxon>
        <taxon>Alloyangia</taxon>
    </lineage>
</organism>
<proteinExistence type="predicted"/>
<feature type="domain" description="YjiS-like" evidence="1">
    <location>
        <begin position="49"/>
        <end position="81"/>
    </location>
</feature>
<dbReference type="EMBL" id="FOZW01000004">
    <property type="protein sequence ID" value="SFS71347.1"/>
    <property type="molecule type" value="Genomic_DNA"/>
</dbReference>
<sequence>MAAYDYSRDASGAAGLAGRIGNVFVTGFAPVAADETPRSAGLFATLFGMIAEWNDTRLTRKSLMALTDRELDDIGLTRADIPAIASRR</sequence>
<dbReference type="AlphaFoldDB" id="A0A1I6S332"/>
<evidence type="ECO:0000313" key="2">
    <source>
        <dbReference type="EMBL" id="SFS71347.1"/>
    </source>
</evidence>
<dbReference type="Pfam" id="PF06568">
    <property type="entry name" value="YjiS-like"/>
    <property type="match status" value="1"/>
</dbReference>
<dbReference type="OrthoDB" id="8116725at2"/>
<dbReference type="Proteomes" id="UP000199392">
    <property type="component" value="Unassembled WGS sequence"/>
</dbReference>
<accession>A0A1I6S332</accession>